<dbReference type="EMBL" id="AP019369">
    <property type="protein sequence ID" value="BBH54681.1"/>
    <property type="molecule type" value="Genomic_DNA"/>
</dbReference>
<dbReference type="CDD" id="cd00009">
    <property type="entry name" value="AAA"/>
    <property type="match status" value="1"/>
</dbReference>
<dbReference type="KEGG" id="sbf:JCM31447_31550"/>
<dbReference type="InterPro" id="IPR003593">
    <property type="entry name" value="AAA+_ATPase"/>
</dbReference>
<dbReference type="InterPro" id="IPR002611">
    <property type="entry name" value="IstB_ATP-bd"/>
</dbReference>
<dbReference type="RefSeq" id="WP_130613151.1">
    <property type="nucleotide sequence ID" value="NZ_AP019369.1"/>
</dbReference>
<dbReference type="PANTHER" id="PTHR30050:SF4">
    <property type="entry name" value="ATP-BINDING PROTEIN RV3427C IN INSERTION SEQUENCE-RELATED"/>
    <property type="match status" value="1"/>
</dbReference>
<dbReference type="Gene3D" id="3.40.50.300">
    <property type="entry name" value="P-loop containing nucleotide triphosphate hydrolases"/>
    <property type="match status" value="1"/>
</dbReference>
<dbReference type="SMART" id="SM00382">
    <property type="entry name" value="AAA"/>
    <property type="match status" value="1"/>
</dbReference>
<gene>
    <name evidence="2" type="ORF">JCM31447_31550</name>
</gene>
<dbReference type="Proteomes" id="UP000291236">
    <property type="component" value="Plasmid 79K"/>
</dbReference>
<dbReference type="PANTHER" id="PTHR30050">
    <property type="entry name" value="CHROMOSOMAL REPLICATION INITIATOR PROTEIN DNAA"/>
    <property type="match status" value="1"/>
</dbReference>
<reference evidence="2 3" key="1">
    <citation type="submission" date="2018-12" db="EMBL/GenBank/DDBJ databases">
        <title>Rubrispira sanarue gen. nov., sp., nov., a member of the order Silvanigrellales, isolated from a brackish lake in Hamamatsu Japan.</title>
        <authorList>
            <person name="Maejima Y."/>
            <person name="Iino T."/>
            <person name="Muraguchi Y."/>
            <person name="Fukuda K."/>
            <person name="Nojiri H."/>
            <person name="Ohkuma M."/>
            <person name="Moriuchi R."/>
            <person name="Dohra H."/>
            <person name="Kimbara K."/>
            <person name="Shintani M."/>
        </authorList>
    </citation>
    <scope>NUCLEOTIDE SEQUENCE [LARGE SCALE GENOMIC DNA]</scope>
    <source>
        <strain evidence="2 3">RF1110005</strain>
        <plasmid evidence="2 3">79K</plasmid>
    </source>
</reference>
<dbReference type="Pfam" id="PF01695">
    <property type="entry name" value="IstB_IS21"/>
    <property type="match status" value="1"/>
</dbReference>
<geneLocation type="plasmid" evidence="2 3">
    <name>79K</name>
</geneLocation>
<dbReference type="GO" id="GO:0006260">
    <property type="term" value="P:DNA replication"/>
    <property type="evidence" value="ECO:0007669"/>
    <property type="project" value="TreeGrafter"/>
</dbReference>
<organism evidence="2 3">
    <name type="scientific">Fluviispira sanaruensis</name>
    <dbReference type="NCBI Taxonomy" id="2493639"/>
    <lineage>
        <taxon>Bacteria</taxon>
        <taxon>Pseudomonadati</taxon>
        <taxon>Bdellovibrionota</taxon>
        <taxon>Oligoflexia</taxon>
        <taxon>Silvanigrellales</taxon>
        <taxon>Silvanigrellaceae</taxon>
        <taxon>Fluviispira</taxon>
    </lineage>
</organism>
<accession>A0A4P2VNI9</accession>
<dbReference type="PIRSF" id="PIRSF003073">
    <property type="entry name" value="DNAC_TnpB_IstB"/>
    <property type="match status" value="1"/>
</dbReference>
<dbReference type="SUPFAM" id="SSF52540">
    <property type="entry name" value="P-loop containing nucleoside triphosphate hydrolases"/>
    <property type="match status" value="1"/>
</dbReference>
<dbReference type="GO" id="GO:0005524">
    <property type="term" value="F:ATP binding"/>
    <property type="evidence" value="ECO:0007669"/>
    <property type="project" value="InterPro"/>
</dbReference>
<evidence type="ECO:0000259" key="1">
    <source>
        <dbReference type="SMART" id="SM00382"/>
    </source>
</evidence>
<name>A0A4P2VNI9_FLUSA</name>
<dbReference type="OrthoDB" id="5298101at2"/>
<evidence type="ECO:0000313" key="3">
    <source>
        <dbReference type="Proteomes" id="UP000291236"/>
    </source>
</evidence>
<keyword evidence="3" id="KW-1185">Reference proteome</keyword>
<protein>
    <submittedName>
        <fullName evidence="2">AAA family ATPase</fullName>
    </submittedName>
</protein>
<dbReference type="InterPro" id="IPR028350">
    <property type="entry name" value="DNAC/IstB-like"/>
</dbReference>
<feature type="domain" description="AAA+ ATPase" evidence="1">
    <location>
        <begin position="95"/>
        <end position="233"/>
    </location>
</feature>
<sequence>MLNDLEKYMKLYRFHGMLANIGDINTNKNLLSAAKTFLDWEISERNERKLNTAIKSTRLKKYGGFDLLNDFDWNWPKKIDKETILELCNLKFIKEHTNIVLIGSSGVGKTTIAKNIVHLAACSGYSSVFVEAADMLDDLLSEELRGPIRLKLEKYAKPDLLAIDEVGYLSYNTRHADILFQLIQKRSRNKSTIITTNRPFGEWSQLFPNAASVNALIDRIIERCEVIQIEAETYRGKRFTDRKKEKEERLKSLKK</sequence>
<evidence type="ECO:0000313" key="2">
    <source>
        <dbReference type="EMBL" id="BBH54681.1"/>
    </source>
</evidence>
<proteinExistence type="predicted"/>
<keyword evidence="2" id="KW-0614">Plasmid</keyword>
<dbReference type="AlphaFoldDB" id="A0A4P2VNI9"/>
<dbReference type="InterPro" id="IPR027417">
    <property type="entry name" value="P-loop_NTPase"/>
</dbReference>